<dbReference type="EMBL" id="BMSZ01000012">
    <property type="protein sequence ID" value="GGS64364.1"/>
    <property type="molecule type" value="Genomic_DNA"/>
</dbReference>
<proteinExistence type="predicted"/>
<name>A0ABQ2TD62_STRBA</name>
<sequence length="84" mass="9571">MLRRRGVRAAIPQPSDQICPRLRQGRAGDRPLAFDAEVRKQRNAVERCTNRLKHWRGLAMRTDELAIAHQAALGLAAILMWTRS</sequence>
<accession>A0ABQ2TD62</accession>
<evidence type="ECO:0000313" key="1">
    <source>
        <dbReference type="EMBL" id="GGS64364.1"/>
    </source>
</evidence>
<evidence type="ECO:0000313" key="2">
    <source>
        <dbReference type="Proteomes" id="UP000659767"/>
    </source>
</evidence>
<reference evidence="2" key="1">
    <citation type="journal article" date="2019" name="Int. J. Syst. Evol. Microbiol.">
        <title>The Global Catalogue of Microorganisms (GCM) 10K type strain sequencing project: providing services to taxonomists for standard genome sequencing and annotation.</title>
        <authorList>
            <consortium name="The Broad Institute Genomics Platform"/>
            <consortium name="The Broad Institute Genome Sequencing Center for Infectious Disease"/>
            <person name="Wu L."/>
            <person name="Ma J."/>
        </authorList>
    </citation>
    <scope>NUCLEOTIDE SEQUENCE [LARGE SCALE GENOMIC DNA]</scope>
    <source>
        <strain evidence="2">JCM 4350</strain>
    </source>
</reference>
<organism evidence="1 2">
    <name type="scientific">Streptomyces badius</name>
    <dbReference type="NCBI Taxonomy" id="1941"/>
    <lineage>
        <taxon>Bacteria</taxon>
        <taxon>Bacillati</taxon>
        <taxon>Actinomycetota</taxon>
        <taxon>Actinomycetes</taxon>
        <taxon>Kitasatosporales</taxon>
        <taxon>Streptomycetaceae</taxon>
        <taxon>Streptomyces</taxon>
    </lineage>
</organism>
<protein>
    <recommendedName>
        <fullName evidence="3">Transposase</fullName>
    </recommendedName>
</protein>
<keyword evidence="2" id="KW-1185">Reference proteome</keyword>
<gene>
    <name evidence="1" type="ORF">GCM10010253_44190</name>
</gene>
<comment type="caution">
    <text evidence="1">The sequence shown here is derived from an EMBL/GenBank/DDBJ whole genome shotgun (WGS) entry which is preliminary data.</text>
</comment>
<evidence type="ECO:0008006" key="3">
    <source>
        <dbReference type="Google" id="ProtNLM"/>
    </source>
</evidence>
<dbReference type="Proteomes" id="UP000659767">
    <property type="component" value="Unassembled WGS sequence"/>
</dbReference>